<evidence type="ECO:0000313" key="1">
    <source>
        <dbReference type="EMBL" id="CUP00597.1"/>
    </source>
</evidence>
<dbReference type="RefSeq" id="WP_055273766.1">
    <property type="nucleotide sequence ID" value="NZ_CZAJ01000012.1"/>
</dbReference>
<proteinExistence type="predicted"/>
<reference evidence="1 3" key="1">
    <citation type="submission" date="2015-09" db="EMBL/GenBank/DDBJ databases">
        <authorList>
            <consortium name="Pathogen Informatics"/>
        </authorList>
    </citation>
    <scope>NUCLEOTIDE SEQUENCE [LARGE SCALE GENOMIC DNA]</scope>
    <source>
        <strain evidence="1 3">2789STDY5834884</strain>
    </source>
</reference>
<reference evidence="2 4" key="2">
    <citation type="journal article" date="2019" name="Nat. Med.">
        <title>A library of human gut bacterial isolates paired with longitudinal multiomics data enables mechanistic microbiome research.</title>
        <authorList>
            <person name="Poyet M."/>
            <person name="Groussin M."/>
            <person name="Gibbons S.M."/>
            <person name="Avila-Pacheco J."/>
            <person name="Jiang X."/>
            <person name="Kearney S.M."/>
            <person name="Perrotta A.R."/>
            <person name="Berdy B."/>
            <person name="Zhao S."/>
            <person name="Lieberman T.D."/>
            <person name="Swanson P.K."/>
            <person name="Smith M."/>
            <person name="Roesemann S."/>
            <person name="Alexander J.E."/>
            <person name="Rich S.A."/>
            <person name="Livny J."/>
            <person name="Vlamakis H."/>
            <person name="Clish C."/>
            <person name="Bullock K."/>
            <person name="Deik A."/>
            <person name="Scott J."/>
            <person name="Pierce K.A."/>
            <person name="Xavier R.J."/>
            <person name="Alm E.J."/>
        </authorList>
    </citation>
    <scope>NUCLEOTIDE SEQUENCE [LARGE SCALE GENOMIC DNA]</scope>
    <source>
        <strain evidence="2 4">BIOML-A5</strain>
    </source>
</reference>
<dbReference type="EMBL" id="WKQV01000005">
    <property type="protein sequence ID" value="MSD26647.1"/>
    <property type="molecule type" value="Genomic_DNA"/>
</dbReference>
<evidence type="ECO:0000313" key="2">
    <source>
        <dbReference type="EMBL" id="MSD26647.1"/>
    </source>
</evidence>
<accession>A0A174JS33</accession>
<dbReference type="AlphaFoldDB" id="A0A174JS33"/>
<dbReference type="EMBL" id="CZAJ01000012">
    <property type="protein sequence ID" value="CUP00597.1"/>
    <property type="molecule type" value="Genomic_DNA"/>
</dbReference>
<sequence>MRTANEYEIAIFKKEYCKNGEARISIGKDFEVDVESFEELLPGKIVSSYATGNRDIENSFIMFRVCDIIKDI</sequence>
<name>A0A174JS33_9FIRM</name>
<dbReference type="Proteomes" id="UP000095602">
    <property type="component" value="Unassembled WGS sequence"/>
</dbReference>
<evidence type="ECO:0000313" key="4">
    <source>
        <dbReference type="Proteomes" id="UP000465607"/>
    </source>
</evidence>
<dbReference type="Proteomes" id="UP000465607">
    <property type="component" value="Unassembled WGS sequence"/>
</dbReference>
<gene>
    <name evidence="1" type="ORF">ERS852497_01573</name>
    <name evidence="2" type="ORF">GKE44_05595</name>
</gene>
<organism evidence="1 3">
    <name type="scientific">Agathobacter rectalis</name>
    <dbReference type="NCBI Taxonomy" id="39491"/>
    <lineage>
        <taxon>Bacteria</taxon>
        <taxon>Bacillati</taxon>
        <taxon>Bacillota</taxon>
        <taxon>Clostridia</taxon>
        <taxon>Lachnospirales</taxon>
        <taxon>Lachnospiraceae</taxon>
        <taxon>Agathobacter</taxon>
    </lineage>
</organism>
<protein>
    <submittedName>
        <fullName evidence="1">Uncharacterized protein</fullName>
    </submittedName>
</protein>
<evidence type="ECO:0000313" key="3">
    <source>
        <dbReference type="Proteomes" id="UP000095602"/>
    </source>
</evidence>